<name>A0A0D2E157_9EURO</name>
<protein>
    <submittedName>
        <fullName evidence="3">Uncharacterized protein</fullName>
    </submittedName>
</protein>
<evidence type="ECO:0000313" key="4">
    <source>
        <dbReference type="Proteomes" id="UP000053029"/>
    </source>
</evidence>
<dbReference type="EMBL" id="KN846970">
    <property type="protein sequence ID" value="KIW83821.1"/>
    <property type="molecule type" value="Genomic_DNA"/>
</dbReference>
<dbReference type="GeneID" id="25302557"/>
<evidence type="ECO:0000313" key="3">
    <source>
        <dbReference type="EMBL" id="KIW83821.1"/>
    </source>
</evidence>
<feature type="region of interest" description="Disordered" evidence="1">
    <location>
        <begin position="1"/>
        <end position="26"/>
    </location>
</feature>
<dbReference type="AlphaFoldDB" id="A0A0D2E157"/>
<feature type="compositionally biased region" description="Polar residues" evidence="1">
    <location>
        <begin position="11"/>
        <end position="22"/>
    </location>
</feature>
<dbReference type="RefSeq" id="XP_013287629.1">
    <property type="nucleotide sequence ID" value="XM_013432175.1"/>
</dbReference>
<dbReference type="OrthoDB" id="4159480at2759"/>
<evidence type="ECO:0000256" key="1">
    <source>
        <dbReference type="SAM" id="MobiDB-lite"/>
    </source>
</evidence>
<gene>
    <name evidence="3" type="ORF">Z517_03067</name>
</gene>
<feature type="transmembrane region" description="Helical" evidence="2">
    <location>
        <begin position="34"/>
        <end position="54"/>
    </location>
</feature>
<keyword evidence="4" id="KW-1185">Reference proteome</keyword>
<organism evidence="3 4">
    <name type="scientific">Fonsecaea pedrosoi CBS 271.37</name>
    <dbReference type="NCBI Taxonomy" id="1442368"/>
    <lineage>
        <taxon>Eukaryota</taxon>
        <taxon>Fungi</taxon>
        <taxon>Dikarya</taxon>
        <taxon>Ascomycota</taxon>
        <taxon>Pezizomycotina</taxon>
        <taxon>Eurotiomycetes</taxon>
        <taxon>Chaetothyriomycetidae</taxon>
        <taxon>Chaetothyriales</taxon>
        <taxon>Herpotrichiellaceae</taxon>
        <taxon>Fonsecaea</taxon>
    </lineage>
</organism>
<keyword evidence="2" id="KW-0812">Transmembrane</keyword>
<sequence length="146" mass="16206">MSPSLPPRPARTSTRPVQNTSAHVPAGSRKIRPLVYAIGIAGIVASGAFIGAILKTSRQQEAARKQAQKSLTTDEEIAQQGNTAEPVIAVVSDNKMYYGSLDTLEAKRAQLLGQKTALERKLQDFRESQRRRAEEERERKEFGFKR</sequence>
<accession>A0A0D2E157</accession>
<dbReference type="HOGENOM" id="CLU_1906768_0_0_1"/>
<proteinExistence type="predicted"/>
<keyword evidence="2" id="KW-0472">Membrane</keyword>
<evidence type="ECO:0000256" key="2">
    <source>
        <dbReference type="SAM" id="Phobius"/>
    </source>
</evidence>
<dbReference type="VEuPathDB" id="FungiDB:Z517_03067"/>
<keyword evidence="2" id="KW-1133">Transmembrane helix</keyword>
<dbReference type="Proteomes" id="UP000053029">
    <property type="component" value="Unassembled WGS sequence"/>
</dbReference>
<feature type="region of interest" description="Disordered" evidence="1">
    <location>
        <begin position="124"/>
        <end position="146"/>
    </location>
</feature>
<reference evidence="3 4" key="1">
    <citation type="submission" date="2015-01" db="EMBL/GenBank/DDBJ databases">
        <title>The Genome Sequence of Fonsecaea pedrosoi CBS 271.37.</title>
        <authorList>
            <consortium name="The Broad Institute Genomics Platform"/>
            <person name="Cuomo C."/>
            <person name="de Hoog S."/>
            <person name="Gorbushina A."/>
            <person name="Stielow B."/>
            <person name="Teixiera M."/>
            <person name="Abouelleil A."/>
            <person name="Chapman S.B."/>
            <person name="Priest M."/>
            <person name="Young S.K."/>
            <person name="Wortman J."/>
            <person name="Nusbaum C."/>
            <person name="Birren B."/>
        </authorList>
    </citation>
    <scope>NUCLEOTIDE SEQUENCE [LARGE SCALE GENOMIC DNA]</scope>
    <source>
        <strain evidence="3 4">CBS 271.37</strain>
    </source>
</reference>